<accession>A0A093Y835</accession>
<proteinExistence type="predicted"/>
<organism evidence="1">
    <name type="scientific">Talaromyces marneffei PM1</name>
    <dbReference type="NCBI Taxonomy" id="1077442"/>
    <lineage>
        <taxon>Eukaryota</taxon>
        <taxon>Fungi</taxon>
        <taxon>Dikarya</taxon>
        <taxon>Ascomycota</taxon>
        <taxon>Pezizomycotina</taxon>
        <taxon>Eurotiomycetes</taxon>
        <taxon>Eurotiomycetidae</taxon>
        <taxon>Eurotiales</taxon>
        <taxon>Trichocomaceae</taxon>
        <taxon>Talaromyces</taxon>
        <taxon>Talaromyces sect. Talaromyces</taxon>
    </lineage>
</organism>
<protein>
    <submittedName>
        <fullName evidence="1">Uncharacterized protein</fullName>
    </submittedName>
</protein>
<evidence type="ECO:0000313" key="1">
    <source>
        <dbReference type="EMBL" id="KFX53648.1"/>
    </source>
</evidence>
<comment type="caution">
    <text evidence="1">The sequence shown here is derived from an EMBL/GenBank/DDBJ whole genome shotgun (WGS) entry which is preliminary data.</text>
</comment>
<name>A0A093Y835_TALMA</name>
<dbReference type="EMBL" id="JPOX01000001">
    <property type="protein sequence ID" value="KFX53648.1"/>
    <property type="molecule type" value="Genomic_DNA"/>
</dbReference>
<sequence length="37" mass="3945">MEGVTGGGLISLADIVRWNGSDHLQNRVVGEYVGPTF</sequence>
<gene>
    <name evidence="1" type="ORF">GQ26_0014060</name>
</gene>
<dbReference type="HOGENOM" id="CLU_3351381_0_0_1"/>
<dbReference type="AlphaFoldDB" id="A0A093Y835"/>
<reference evidence="1" key="1">
    <citation type="journal article" date="2014" name="PLoS Genet.">
        <title>Signature Gene Expression Reveals Novel Clues to the Molecular Mechanisms of Dimorphic Transition in Penicillium marneffei.</title>
        <authorList>
            <person name="Yang E."/>
            <person name="Wang G."/>
            <person name="Cai J."/>
            <person name="Woo P.C."/>
            <person name="Lau S.K."/>
            <person name="Yuen K.-Y."/>
            <person name="Chow W.-N."/>
            <person name="Lin X."/>
        </authorList>
    </citation>
    <scope>NUCLEOTIDE SEQUENCE [LARGE SCALE GENOMIC DNA]</scope>
    <source>
        <strain evidence="1">PM1</strain>
    </source>
</reference>